<keyword evidence="3" id="KW-0808">Transferase</keyword>
<gene>
    <name evidence="7" type="ORF">GCM10011600_11290</name>
</gene>
<dbReference type="REBASE" id="415926">
    <property type="entry name" value="M.Lyz16548ORF11290P"/>
</dbReference>
<dbReference type="InterPro" id="IPR003356">
    <property type="entry name" value="DNA_methylase_A-5"/>
</dbReference>
<feature type="region of interest" description="Disordered" evidence="5">
    <location>
        <begin position="515"/>
        <end position="553"/>
    </location>
</feature>
<sequence>MAPTLSTVTRRILHARAELVAEGIDHLGVETFWHSLVAAHVTRVAGPGMTAILGDLPERGREVTDDLIDGLTISEINVLYEFSLAYVDRSSRKSSGQFFTPDDVARFLATRAAALPDGTWIDPCCGIGNLSYWLAHEQPDSARFLAERLVLVDRDPLALTIARALLATEFGLDGAQYRALHARSRVADALSDDLPEFDYALMNPPYVVVPRDDRFAAAESRDLYAYFLERMITLGRRGIVAITPQSFTSGRKFAGLRRLLVRQLETMDVYCFDNVPDNVFRGVKFGSQNTNRVNSTRAAVLVGLMGDSGAPRRHRITPLLRWRAHQRADLFAAADDFLTELQPDADRAFPKVGAALVRLHRAMLECDTTVRDLVVPGPTAYPLDVPVTPRYFLSAVKRVLDRGHVHRLYFATEASRDRAAIVLNSSLAYWWWRAYEGGITVSRSILMSVPVPIGDADAGLVAALEASERENVVVKRNAGRPNENVKHPWRLLRLLDQAVAPDDVDDLLATHANSHLSVPAPSRGLRSATEGDTSRNPSPEQPPAHPPARASGS</sequence>
<dbReference type="PANTHER" id="PTHR33841:SF1">
    <property type="entry name" value="DNA METHYLTRANSFERASE A"/>
    <property type="match status" value="1"/>
</dbReference>
<comment type="caution">
    <text evidence="7">The sequence shown here is derived from an EMBL/GenBank/DDBJ whole genome shotgun (WGS) entry which is preliminary data.</text>
</comment>
<feature type="domain" description="DNA methylase adenine-specific" evidence="6">
    <location>
        <begin position="79"/>
        <end position="283"/>
    </location>
</feature>
<evidence type="ECO:0000313" key="8">
    <source>
        <dbReference type="Proteomes" id="UP000617531"/>
    </source>
</evidence>
<dbReference type="Gene3D" id="3.40.50.150">
    <property type="entry name" value="Vaccinia Virus protein VP39"/>
    <property type="match status" value="1"/>
</dbReference>
<dbReference type="InterPro" id="IPR029063">
    <property type="entry name" value="SAM-dependent_MTases_sf"/>
</dbReference>
<evidence type="ECO:0000256" key="3">
    <source>
        <dbReference type="ARBA" id="ARBA00022679"/>
    </source>
</evidence>
<dbReference type="CDD" id="cd02440">
    <property type="entry name" value="AdoMet_MTases"/>
    <property type="match status" value="1"/>
</dbReference>
<comment type="catalytic activity">
    <reaction evidence="4">
        <text>a 2'-deoxyadenosine in DNA + S-adenosyl-L-methionine = an N(6)-methyl-2'-deoxyadenosine in DNA + S-adenosyl-L-homocysteine + H(+)</text>
        <dbReference type="Rhea" id="RHEA:15197"/>
        <dbReference type="Rhea" id="RHEA-COMP:12418"/>
        <dbReference type="Rhea" id="RHEA-COMP:12419"/>
        <dbReference type="ChEBI" id="CHEBI:15378"/>
        <dbReference type="ChEBI" id="CHEBI:57856"/>
        <dbReference type="ChEBI" id="CHEBI:59789"/>
        <dbReference type="ChEBI" id="CHEBI:90615"/>
        <dbReference type="ChEBI" id="CHEBI:90616"/>
        <dbReference type="EC" id="2.1.1.72"/>
    </reaction>
</comment>
<name>A0A8J3GPS1_9MICO</name>
<evidence type="ECO:0000256" key="2">
    <source>
        <dbReference type="ARBA" id="ARBA00022603"/>
    </source>
</evidence>
<dbReference type="PRINTS" id="PR00507">
    <property type="entry name" value="N12N6MTFRASE"/>
</dbReference>
<dbReference type="AlphaFoldDB" id="A0A8J3GPS1"/>
<keyword evidence="2" id="KW-0489">Methyltransferase</keyword>
<dbReference type="GO" id="GO:0003677">
    <property type="term" value="F:DNA binding"/>
    <property type="evidence" value="ECO:0007669"/>
    <property type="project" value="InterPro"/>
</dbReference>
<proteinExistence type="predicted"/>
<dbReference type="Proteomes" id="UP000617531">
    <property type="component" value="Unassembled WGS sequence"/>
</dbReference>
<dbReference type="GO" id="GO:0008170">
    <property type="term" value="F:N-methyltransferase activity"/>
    <property type="evidence" value="ECO:0007669"/>
    <property type="project" value="InterPro"/>
</dbReference>
<reference evidence="7" key="2">
    <citation type="submission" date="2020-09" db="EMBL/GenBank/DDBJ databases">
        <authorList>
            <person name="Sun Q."/>
            <person name="Zhou Y."/>
        </authorList>
    </citation>
    <scope>NUCLEOTIDE SEQUENCE</scope>
    <source>
        <strain evidence="7">CGMCC 1.16548</strain>
    </source>
</reference>
<evidence type="ECO:0000313" key="7">
    <source>
        <dbReference type="EMBL" id="GHF11694.1"/>
    </source>
</evidence>
<dbReference type="GO" id="GO:0009007">
    <property type="term" value="F:site-specific DNA-methyltransferase (adenine-specific) activity"/>
    <property type="evidence" value="ECO:0007669"/>
    <property type="project" value="UniProtKB-EC"/>
</dbReference>
<protein>
    <recommendedName>
        <fullName evidence="1">site-specific DNA-methyltransferase (adenine-specific)</fullName>
        <ecNumber evidence="1">2.1.1.72</ecNumber>
    </recommendedName>
</protein>
<dbReference type="EMBL" id="BNAI01000001">
    <property type="protein sequence ID" value="GHF11694.1"/>
    <property type="molecule type" value="Genomic_DNA"/>
</dbReference>
<dbReference type="SUPFAM" id="SSF53335">
    <property type="entry name" value="S-adenosyl-L-methionine-dependent methyltransferases"/>
    <property type="match status" value="1"/>
</dbReference>
<organism evidence="7 8">
    <name type="scientific">Pseudolysinimonas yzui</name>
    <dbReference type="NCBI Taxonomy" id="2708254"/>
    <lineage>
        <taxon>Bacteria</taxon>
        <taxon>Bacillati</taxon>
        <taxon>Actinomycetota</taxon>
        <taxon>Actinomycetes</taxon>
        <taxon>Micrococcales</taxon>
        <taxon>Microbacteriaceae</taxon>
        <taxon>Pseudolysinimonas</taxon>
    </lineage>
</organism>
<dbReference type="EC" id="2.1.1.72" evidence="1"/>
<dbReference type="InterPro" id="IPR050953">
    <property type="entry name" value="N4_N6_ade-DNA_methylase"/>
</dbReference>
<keyword evidence="8" id="KW-1185">Reference proteome</keyword>
<evidence type="ECO:0000256" key="1">
    <source>
        <dbReference type="ARBA" id="ARBA00011900"/>
    </source>
</evidence>
<dbReference type="PANTHER" id="PTHR33841">
    <property type="entry name" value="DNA METHYLTRANSFERASE YEEA-RELATED"/>
    <property type="match status" value="1"/>
</dbReference>
<dbReference type="Pfam" id="PF02384">
    <property type="entry name" value="N6_Mtase"/>
    <property type="match status" value="1"/>
</dbReference>
<evidence type="ECO:0000259" key="6">
    <source>
        <dbReference type="Pfam" id="PF02384"/>
    </source>
</evidence>
<evidence type="ECO:0000256" key="4">
    <source>
        <dbReference type="ARBA" id="ARBA00047942"/>
    </source>
</evidence>
<dbReference type="GO" id="GO:0032259">
    <property type="term" value="P:methylation"/>
    <property type="evidence" value="ECO:0007669"/>
    <property type="project" value="UniProtKB-KW"/>
</dbReference>
<reference evidence="7" key="1">
    <citation type="journal article" date="2014" name="Int. J. Syst. Evol. Microbiol.">
        <title>Complete genome sequence of Corynebacterium casei LMG S-19264T (=DSM 44701T), isolated from a smear-ripened cheese.</title>
        <authorList>
            <consortium name="US DOE Joint Genome Institute (JGI-PGF)"/>
            <person name="Walter F."/>
            <person name="Albersmeier A."/>
            <person name="Kalinowski J."/>
            <person name="Ruckert C."/>
        </authorList>
    </citation>
    <scope>NUCLEOTIDE SEQUENCE</scope>
    <source>
        <strain evidence="7">CGMCC 1.16548</strain>
    </source>
</reference>
<accession>A0A8J3GPS1</accession>
<evidence type="ECO:0000256" key="5">
    <source>
        <dbReference type="SAM" id="MobiDB-lite"/>
    </source>
</evidence>